<reference evidence="1 2" key="1">
    <citation type="submission" date="2024-07" db="EMBL/GenBank/DDBJ databases">
        <title>Whole genome sequencing of Prodigiosin pigment-producing Streptomyces salinarius isolated from rhizosphere soil of Arachis hypogaea.</title>
        <authorList>
            <person name="Vidhya A."/>
            <person name="Ramya S."/>
        </authorList>
    </citation>
    <scope>NUCLEOTIDE SEQUENCE [LARGE SCALE GENOMIC DNA]</scope>
    <source>
        <strain evidence="1 2">VRMG2420</strain>
    </source>
</reference>
<accession>A0ABW8BNP7</accession>
<keyword evidence="2" id="KW-1185">Reference proteome</keyword>
<dbReference type="Proteomes" id="UP001614264">
    <property type="component" value="Unassembled WGS sequence"/>
</dbReference>
<proteinExistence type="predicted"/>
<dbReference type="RefSeq" id="WP_399595073.1">
    <property type="nucleotide sequence ID" value="NZ_JBITPR010000066.1"/>
</dbReference>
<dbReference type="EMBL" id="JBITPR010000066">
    <property type="protein sequence ID" value="MFI7876097.1"/>
    <property type="molecule type" value="Genomic_DNA"/>
</dbReference>
<comment type="caution">
    <text evidence="1">The sequence shown here is derived from an EMBL/GenBank/DDBJ whole genome shotgun (WGS) entry which is preliminary data.</text>
</comment>
<evidence type="ECO:0000313" key="2">
    <source>
        <dbReference type="Proteomes" id="UP001614264"/>
    </source>
</evidence>
<evidence type="ECO:0000313" key="1">
    <source>
        <dbReference type="EMBL" id="MFI7876097.1"/>
    </source>
</evidence>
<protein>
    <submittedName>
        <fullName evidence="1">Uncharacterized protein</fullName>
    </submittedName>
</protein>
<name>A0ABW8BNP7_9ACTN</name>
<organism evidence="1 2">
    <name type="scientific">Streptomyces salinarius</name>
    <dbReference type="NCBI Taxonomy" id="2762598"/>
    <lineage>
        <taxon>Bacteria</taxon>
        <taxon>Bacillati</taxon>
        <taxon>Actinomycetota</taxon>
        <taxon>Actinomycetes</taxon>
        <taxon>Kitasatosporales</taxon>
        <taxon>Streptomycetaceae</taxon>
        <taxon>Streptomyces</taxon>
    </lineage>
</organism>
<sequence>MTPPADRAALDLLDAHLEALWDGTDPPLPPGPVRPAASEGGELACWALAQLQSLPREPNDAFLRQVGSLLAEFRSRRCPWNAAALRLLDDTNTFVATGPRRYEDWAHDVRAVLHRSVPDPRGWVRLSWDCTDTARQAVPAYPFDPPDASVLPSRLYPLKAEAAVAALAIMAEEWQSESAPVRSRPNRDAVLADARTLLGRYGPAARYWTNAKTAASDPGPDFLAAGLQGTESHRFLTSEYVDGLYLFEELGLIAVTDDEVGVFWSIGAY</sequence>
<gene>
    <name evidence="1" type="ORF">AB4829_36585</name>
</gene>